<dbReference type="RefSeq" id="XP_067716562.1">
    <property type="nucleotide sequence ID" value="XM_067860461.1"/>
</dbReference>
<accession>A0AAV4LWY0</accession>
<gene>
    <name evidence="2" type="ORF">BcabD6B2_39280</name>
</gene>
<dbReference type="AlphaFoldDB" id="A0AAV4LWY0"/>
<name>A0AAV4LWY0_BABCB</name>
<proteinExistence type="predicted"/>
<keyword evidence="3" id="KW-1185">Reference proteome</keyword>
<reference evidence="2 3" key="1">
    <citation type="submission" date="2021-06" db="EMBL/GenBank/DDBJ databases">
        <title>Genome sequence of Babesia caballi.</title>
        <authorList>
            <person name="Yamagishi J."/>
            <person name="Kidaka T."/>
            <person name="Ochi A."/>
        </authorList>
    </citation>
    <scope>NUCLEOTIDE SEQUENCE [LARGE SCALE GENOMIC DNA]</scope>
    <source>
        <strain evidence="2">USDA-D6B2</strain>
    </source>
</reference>
<feature type="region of interest" description="Disordered" evidence="1">
    <location>
        <begin position="131"/>
        <end position="170"/>
    </location>
</feature>
<sequence length="230" mass="23703">MGATYEAAAHHELLVSLDADDDAIAARGGAVAGFKAAVGALADLLVVLDGGVALGLRRDDRRQWGTHLDTGDLAHPRLNYAAVVVHYAVQAVAGAAHQMLAAGAPVHVAVRCGSFETLPVALTNGLGNTPVGGADGADLQQQPADAERVRQEPEKVGHARGGRDGRPDPEALGAVGLPHCSATWVVGGAGARCVRFGFAFSSLRVSTDVPLGCRCVHKVNESFRVVVDAR</sequence>
<comment type="caution">
    <text evidence="2">The sequence shown here is derived from an EMBL/GenBank/DDBJ whole genome shotgun (WGS) entry which is preliminary data.</text>
</comment>
<organism evidence="2 3">
    <name type="scientific">Babesia caballi</name>
    <dbReference type="NCBI Taxonomy" id="5871"/>
    <lineage>
        <taxon>Eukaryota</taxon>
        <taxon>Sar</taxon>
        <taxon>Alveolata</taxon>
        <taxon>Apicomplexa</taxon>
        <taxon>Aconoidasida</taxon>
        <taxon>Piroplasmida</taxon>
        <taxon>Babesiidae</taxon>
        <taxon>Babesia</taxon>
    </lineage>
</organism>
<evidence type="ECO:0000313" key="2">
    <source>
        <dbReference type="EMBL" id="GIX64493.1"/>
    </source>
</evidence>
<dbReference type="EMBL" id="BPLF01000003">
    <property type="protein sequence ID" value="GIX64493.1"/>
    <property type="molecule type" value="Genomic_DNA"/>
</dbReference>
<protein>
    <submittedName>
        <fullName evidence="2">Glycosyltransferase</fullName>
    </submittedName>
</protein>
<evidence type="ECO:0000313" key="3">
    <source>
        <dbReference type="Proteomes" id="UP001497744"/>
    </source>
</evidence>
<evidence type="ECO:0000256" key="1">
    <source>
        <dbReference type="SAM" id="MobiDB-lite"/>
    </source>
</evidence>
<dbReference type="Proteomes" id="UP001497744">
    <property type="component" value="Unassembled WGS sequence"/>
</dbReference>
<feature type="compositionally biased region" description="Basic and acidic residues" evidence="1">
    <location>
        <begin position="145"/>
        <end position="169"/>
    </location>
</feature>
<dbReference type="GeneID" id="94195974"/>